<gene>
    <name evidence="4" type="ORF">GNLVRS02_ARAD1D44044g</name>
</gene>
<evidence type="ECO:0000313" key="4">
    <source>
        <dbReference type="EMBL" id="CDP38849.1"/>
    </source>
</evidence>
<dbReference type="InterPro" id="IPR001623">
    <property type="entry name" value="DnaJ_domain"/>
</dbReference>
<reference evidence="4" key="2">
    <citation type="submission" date="2014-06" db="EMBL/GenBank/DDBJ databases">
        <title>The complete genome of Blastobotrys (Arxula) adeninivorans LS3 - a yeast of biotechnological interest.</title>
        <authorList>
            <person name="Kunze G."/>
            <person name="Gaillardin C."/>
            <person name="Czernicka M."/>
            <person name="Durrens P."/>
            <person name="Martin T."/>
            <person name="Boer E."/>
            <person name="Gabaldon T."/>
            <person name="Cruz J."/>
            <person name="Talla E."/>
            <person name="Marck C."/>
            <person name="Goffeau A."/>
            <person name="Barbe V."/>
            <person name="Baret P."/>
            <person name="Baronian K."/>
            <person name="Beier S."/>
            <person name="Bleykasten C."/>
            <person name="Bode R."/>
            <person name="Casaregola S."/>
            <person name="Despons L."/>
            <person name="Fairhead C."/>
            <person name="Giersberg M."/>
            <person name="Gierski P."/>
            <person name="Hahnel U."/>
            <person name="Hartmann A."/>
            <person name="Jankowska D."/>
            <person name="Jubin C."/>
            <person name="Jung P."/>
            <person name="Lafontaine I."/>
            <person name="Leh-Louis V."/>
            <person name="Lemaire M."/>
            <person name="Marcet-Houben M."/>
            <person name="Mascher M."/>
            <person name="Morel G."/>
            <person name="Richard G.-F."/>
            <person name="Riechen J."/>
            <person name="Sacerdot C."/>
            <person name="Sarkar A."/>
            <person name="Savel G."/>
            <person name="Schacherer J."/>
            <person name="Sherman D."/>
            <person name="Straub M.-L."/>
            <person name="Stein N."/>
            <person name="Thierry A."/>
            <person name="Trautwein-Schult A."/>
            <person name="Westhof E."/>
            <person name="Worch S."/>
            <person name="Dujon B."/>
            <person name="Souciet J.-L."/>
            <person name="Wincker P."/>
            <person name="Scholz U."/>
            <person name="Neuveglise N."/>
        </authorList>
    </citation>
    <scope>NUCLEOTIDE SEQUENCE</scope>
    <source>
        <strain evidence="4">LS3</strain>
    </source>
</reference>
<keyword evidence="2" id="KW-0143">Chaperone</keyword>
<reference evidence="4" key="1">
    <citation type="submission" date="2014-02" db="EMBL/GenBank/DDBJ databases">
        <authorList>
            <person name="Genoscope - CEA"/>
        </authorList>
    </citation>
    <scope>NUCLEOTIDE SEQUENCE</scope>
    <source>
        <strain evidence="4">LS3</strain>
    </source>
</reference>
<accession>A0A060TDI0</accession>
<dbReference type="AlphaFoldDB" id="A0A060TDI0"/>
<dbReference type="GO" id="GO:0051259">
    <property type="term" value="P:protein complex oligomerization"/>
    <property type="evidence" value="ECO:0007669"/>
    <property type="project" value="InterPro"/>
</dbReference>
<dbReference type="Gene3D" id="1.10.287.110">
    <property type="entry name" value="DnaJ domain"/>
    <property type="match status" value="1"/>
</dbReference>
<dbReference type="GO" id="GO:0051087">
    <property type="term" value="F:protein-folding chaperone binding"/>
    <property type="evidence" value="ECO:0007669"/>
    <property type="project" value="InterPro"/>
</dbReference>
<dbReference type="PANTHER" id="PTHR14021">
    <property type="entry name" value="IRON-SULFUR CLUSTER CO-CHAPERONE PROTEIN HSCB"/>
    <property type="match status" value="1"/>
</dbReference>
<feature type="domain" description="J" evidence="3">
    <location>
        <begin position="35"/>
        <end position="120"/>
    </location>
</feature>
<dbReference type="InterPro" id="IPR009073">
    <property type="entry name" value="HscB_oligo_C"/>
</dbReference>
<dbReference type="SUPFAM" id="SSF47144">
    <property type="entry name" value="HSC20 (HSCB), C-terminal oligomerisation domain"/>
    <property type="match status" value="1"/>
</dbReference>
<evidence type="ECO:0000256" key="1">
    <source>
        <dbReference type="ARBA" id="ARBA00010476"/>
    </source>
</evidence>
<proteinExistence type="inferred from homology"/>
<evidence type="ECO:0000259" key="3">
    <source>
        <dbReference type="PROSITE" id="PS50076"/>
    </source>
</evidence>
<dbReference type="GO" id="GO:0001671">
    <property type="term" value="F:ATPase activator activity"/>
    <property type="evidence" value="ECO:0007669"/>
    <property type="project" value="InterPro"/>
</dbReference>
<dbReference type="PhylomeDB" id="A0A060TDI0"/>
<dbReference type="InterPro" id="IPR036386">
    <property type="entry name" value="HscB_C_sf"/>
</dbReference>
<dbReference type="SUPFAM" id="SSF46565">
    <property type="entry name" value="Chaperone J-domain"/>
    <property type="match status" value="1"/>
</dbReference>
<dbReference type="GO" id="GO:0005739">
    <property type="term" value="C:mitochondrion"/>
    <property type="evidence" value="ECO:0007669"/>
    <property type="project" value="TreeGrafter"/>
</dbReference>
<dbReference type="EMBL" id="HG937694">
    <property type="protein sequence ID" value="CDP38849.1"/>
    <property type="molecule type" value="Genomic_DNA"/>
</dbReference>
<dbReference type="PROSITE" id="PS50076">
    <property type="entry name" value="DNAJ_2"/>
    <property type="match status" value="1"/>
</dbReference>
<name>A0A060TDI0_BLAAD</name>
<sequence length="201" mass="22593">MFGALRATRIGAGAAHRASLRPMAKFLRHYSTTNSYFSLFPKSFPQGGPPKDPFKVDKSTLKREYLELQNKAHPDRGSTAEESEKLSNLSSQLSVAYKALLDPLRRAENILLSRGIDALAEKDSLTEEDLLMDVLMAREAIAEAESEEELSSIKQENNIRILESENILEEAFNKDDLETARSEVVKLSYWMSIKKQLDEAA</sequence>
<evidence type="ECO:0000256" key="2">
    <source>
        <dbReference type="ARBA" id="ARBA00023186"/>
    </source>
</evidence>
<dbReference type="PANTHER" id="PTHR14021:SF15">
    <property type="entry name" value="IRON-SULFUR CLUSTER CO-CHAPERONE PROTEIN HSCB"/>
    <property type="match status" value="1"/>
</dbReference>
<dbReference type="NCBIfam" id="TIGR00714">
    <property type="entry name" value="hscB"/>
    <property type="match status" value="1"/>
</dbReference>
<dbReference type="InterPro" id="IPR036869">
    <property type="entry name" value="J_dom_sf"/>
</dbReference>
<organism evidence="4">
    <name type="scientific">Blastobotrys adeninivorans</name>
    <name type="common">Yeast</name>
    <name type="synonym">Arxula adeninivorans</name>
    <dbReference type="NCBI Taxonomy" id="409370"/>
    <lineage>
        <taxon>Eukaryota</taxon>
        <taxon>Fungi</taxon>
        <taxon>Dikarya</taxon>
        <taxon>Ascomycota</taxon>
        <taxon>Saccharomycotina</taxon>
        <taxon>Dipodascomycetes</taxon>
        <taxon>Dipodascales</taxon>
        <taxon>Trichomonascaceae</taxon>
        <taxon>Blastobotrys</taxon>
    </lineage>
</organism>
<dbReference type="Gene3D" id="1.20.1280.20">
    <property type="entry name" value="HscB, C-terminal domain"/>
    <property type="match status" value="1"/>
</dbReference>
<dbReference type="GO" id="GO:0044571">
    <property type="term" value="P:[2Fe-2S] cluster assembly"/>
    <property type="evidence" value="ECO:0007669"/>
    <property type="project" value="InterPro"/>
</dbReference>
<protein>
    <submittedName>
        <fullName evidence="4">ARAD1D44044p</fullName>
    </submittedName>
</protein>
<dbReference type="InterPro" id="IPR004640">
    <property type="entry name" value="HscB"/>
</dbReference>
<dbReference type="Pfam" id="PF07743">
    <property type="entry name" value="HSCB_C"/>
    <property type="match status" value="1"/>
</dbReference>
<comment type="similarity">
    <text evidence="1">Belongs to the HscB family.</text>
</comment>